<gene>
    <name evidence="2" type="ORF">FPZ43_17470</name>
</gene>
<dbReference type="Gene3D" id="3.30.70.1230">
    <property type="entry name" value="Nucleotide cyclase"/>
    <property type="match status" value="1"/>
</dbReference>
<dbReference type="Proteomes" id="UP000320042">
    <property type="component" value="Unassembled WGS sequence"/>
</dbReference>
<evidence type="ECO:0000313" key="3">
    <source>
        <dbReference type="Proteomes" id="UP000320042"/>
    </source>
</evidence>
<comment type="caution">
    <text evidence="2">The sequence shown here is derived from an EMBL/GenBank/DDBJ whole genome shotgun (WGS) entry which is preliminary data.</text>
</comment>
<evidence type="ECO:0000313" key="2">
    <source>
        <dbReference type="EMBL" id="TWR25259.1"/>
    </source>
</evidence>
<name>A0A563U2F6_9SPHI</name>
<accession>A0A563U2F6</accession>
<organism evidence="2 3">
    <name type="scientific">Mucilaginibacter pallidiroseus</name>
    <dbReference type="NCBI Taxonomy" id="2599295"/>
    <lineage>
        <taxon>Bacteria</taxon>
        <taxon>Pseudomonadati</taxon>
        <taxon>Bacteroidota</taxon>
        <taxon>Sphingobacteriia</taxon>
        <taxon>Sphingobacteriales</taxon>
        <taxon>Sphingobacteriaceae</taxon>
        <taxon>Mucilaginibacter</taxon>
    </lineage>
</organism>
<dbReference type="GO" id="GO:0004016">
    <property type="term" value="F:adenylate cyclase activity"/>
    <property type="evidence" value="ECO:0007669"/>
    <property type="project" value="UniProtKB-ARBA"/>
</dbReference>
<dbReference type="GO" id="GO:0009190">
    <property type="term" value="P:cyclic nucleotide biosynthetic process"/>
    <property type="evidence" value="ECO:0007669"/>
    <property type="project" value="InterPro"/>
</dbReference>
<feature type="domain" description="Guanylate cyclase" evidence="1">
    <location>
        <begin position="105"/>
        <end position="210"/>
    </location>
</feature>
<proteinExistence type="predicted"/>
<dbReference type="OrthoDB" id="9806704at2"/>
<dbReference type="SUPFAM" id="SSF55073">
    <property type="entry name" value="Nucleotide cyclase"/>
    <property type="match status" value="1"/>
</dbReference>
<dbReference type="InterPro" id="IPR040511">
    <property type="entry name" value="AGS_C"/>
</dbReference>
<dbReference type="Pfam" id="PF18134">
    <property type="entry name" value="AGS_C"/>
    <property type="match status" value="1"/>
</dbReference>
<sequence length="436" mass="50126">MKLFEHYSSEIDSILRKSDFSEYSGVERKRSISSEILKGNESVKHFAAQQFNNQLIGDKVLLEFDKDGLKKLFGPNKSSFTDIVIGSHPDFSDVNYNSFCYHHCVSMFVDIKGSTRLGIKHPLETVRLIKDSLLTLCIHVSNFFGGHIHRLQGDAVFVQFARRNDVKNDALINALNSASILCQYAEKDLANIFTQNGLSPIKIRIGIDFGNDTKVLWSHYGIPGCSELTTTSLHTDLAAKLQARAKSNSIVIGGNVVNELDLPQEFYDWVYTIKDGQQVLDRYIVQEMAYNQHQFLWKKYLQSFDFINLASDGKTLDIDERDFKLICHTFTEGENNLHLYHQNLTSIPKYKKLRFTIYYKGQPYAKQSFERIVWTVENRGKEAQADKDLEHNIAGAYENKTECVVDSKYLGHHYMKCKIERDHMTNINLRFGVFIQ</sequence>
<reference evidence="2 3" key="1">
    <citation type="submission" date="2019-07" db="EMBL/GenBank/DDBJ databases">
        <authorList>
            <person name="Kim J."/>
        </authorList>
    </citation>
    <scope>NUCLEOTIDE SEQUENCE [LARGE SCALE GENOMIC DNA]</scope>
    <source>
        <strain evidence="3">dk17</strain>
    </source>
</reference>
<dbReference type="GO" id="GO:0035556">
    <property type="term" value="P:intracellular signal transduction"/>
    <property type="evidence" value="ECO:0007669"/>
    <property type="project" value="InterPro"/>
</dbReference>
<dbReference type="EMBL" id="VOEJ01000009">
    <property type="protein sequence ID" value="TWR25259.1"/>
    <property type="molecule type" value="Genomic_DNA"/>
</dbReference>
<dbReference type="InterPro" id="IPR001054">
    <property type="entry name" value="A/G_cyclase"/>
</dbReference>
<evidence type="ECO:0000259" key="1">
    <source>
        <dbReference type="PROSITE" id="PS50125"/>
    </source>
</evidence>
<dbReference type="InterPro" id="IPR029787">
    <property type="entry name" value="Nucleotide_cyclase"/>
</dbReference>
<protein>
    <recommendedName>
        <fullName evidence="1">Guanylate cyclase domain-containing protein</fullName>
    </recommendedName>
</protein>
<dbReference type="AlphaFoldDB" id="A0A563U2F6"/>
<keyword evidence="3" id="KW-1185">Reference proteome</keyword>
<dbReference type="RefSeq" id="WP_146383230.1">
    <property type="nucleotide sequence ID" value="NZ_VOEJ01000009.1"/>
</dbReference>
<dbReference type="PROSITE" id="PS50125">
    <property type="entry name" value="GUANYLATE_CYCLASE_2"/>
    <property type="match status" value="1"/>
</dbReference>